<organism evidence="10">
    <name type="scientific">Soboliphyme baturini</name>
    <dbReference type="NCBI Taxonomy" id="241478"/>
    <lineage>
        <taxon>Eukaryota</taxon>
        <taxon>Metazoa</taxon>
        <taxon>Ecdysozoa</taxon>
        <taxon>Nematoda</taxon>
        <taxon>Enoplea</taxon>
        <taxon>Dorylaimia</taxon>
        <taxon>Dioctophymatida</taxon>
        <taxon>Dioctophymatoidea</taxon>
        <taxon>Soboliphymatidae</taxon>
        <taxon>Soboliphyme</taxon>
    </lineage>
</organism>
<sequence>MSFLKFVFHFQVETFRECRTMVRRPLLDVLNCWKVINADFPVTRFLLYGKNGCGKTITLAQLVHAAILQKYVVSRDWNRNLSGIAPSTWKVGRIDLPLEAAAWLTNFKAVNESLITEDYVWSTRETSESGQPLMSVVETGINRPRFASDCIAHNKHYFCAYGHCVGRSSVLALFGVGA</sequence>
<keyword evidence="9" id="KW-1185">Reference proteome</keyword>
<evidence type="ECO:0000313" key="9">
    <source>
        <dbReference type="Proteomes" id="UP000270296"/>
    </source>
</evidence>
<keyword evidence="3" id="KW-0809">Transit peptide</keyword>
<evidence type="ECO:0000256" key="4">
    <source>
        <dbReference type="ARBA" id="ARBA00022980"/>
    </source>
</evidence>
<dbReference type="GO" id="GO:0003735">
    <property type="term" value="F:structural constituent of ribosome"/>
    <property type="evidence" value="ECO:0007669"/>
    <property type="project" value="TreeGrafter"/>
</dbReference>
<keyword evidence="6" id="KW-0687">Ribonucleoprotein</keyword>
<dbReference type="PANTHER" id="PTHR12810:SF0">
    <property type="entry name" value="SMALL RIBOSOMAL SUBUNIT PROTEIN MS29"/>
    <property type="match status" value="1"/>
</dbReference>
<dbReference type="EMBL" id="UZAM01009692">
    <property type="protein sequence ID" value="VDP09862.1"/>
    <property type="molecule type" value="Genomic_DNA"/>
</dbReference>
<name>A0A183IRX3_9BILA</name>
<dbReference type="WBParaSite" id="SBAD_0000661701-mRNA-1">
    <property type="protein sequence ID" value="SBAD_0000661701-mRNA-1"/>
    <property type="gene ID" value="SBAD_0000661701"/>
</dbReference>
<comment type="similarity">
    <text evidence="2">Belongs to the mitochondrion-specific ribosomal protein mS29 family.</text>
</comment>
<dbReference type="GO" id="GO:0005763">
    <property type="term" value="C:mitochondrial small ribosomal subunit"/>
    <property type="evidence" value="ECO:0007669"/>
    <property type="project" value="TreeGrafter"/>
</dbReference>
<evidence type="ECO:0000256" key="6">
    <source>
        <dbReference type="ARBA" id="ARBA00023274"/>
    </source>
</evidence>
<protein>
    <recommendedName>
        <fullName evidence="7">Small ribosomal subunit protein mS29</fullName>
    </recommendedName>
</protein>
<keyword evidence="4" id="KW-0689">Ribosomal protein</keyword>
<dbReference type="InterPro" id="IPR008092">
    <property type="entry name" value="Ribosomal_mS29_met"/>
</dbReference>
<evidence type="ECO:0000256" key="2">
    <source>
        <dbReference type="ARBA" id="ARBA00009863"/>
    </source>
</evidence>
<reference evidence="10" key="1">
    <citation type="submission" date="2016-06" db="UniProtKB">
        <authorList>
            <consortium name="WormBaseParasite"/>
        </authorList>
    </citation>
    <scope>IDENTIFICATION</scope>
</reference>
<evidence type="ECO:0000313" key="10">
    <source>
        <dbReference type="WBParaSite" id="SBAD_0000661701-mRNA-1"/>
    </source>
</evidence>
<comment type="subcellular location">
    <subcellularLocation>
        <location evidence="1">Mitochondrion</location>
    </subcellularLocation>
</comment>
<accession>A0A183IRX3</accession>
<gene>
    <name evidence="8" type="ORF">SBAD_LOCUS6370</name>
</gene>
<dbReference type="PANTHER" id="PTHR12810">
    <property type="entry name" value="MITOCHONDRIAL 28S RIBOSOMAL PROTEIN S29"/>
    <property type="match status" value="1"/>
</dbReference>
<dbReference type="OrthoDB" id="274828at2759"/>
<evidence type="ECO:0000256" key="1">
    <source>
        <dbReference type="ARBA" id="ARBA00004173"/>
    </source>
</evidence>
<dbReference type="Proteomes" id="UP000270296">
    <property type="component" value="Unassembled WGS sequence"/>
</dbReference>
<dbReference type="Pfam" id="PF10236">
    <property type="entry name" value="DAP3"/>
    <property type="match status" value="1"/>
</dbReference>
<proteinExistence type="inferred from homology"/>
<dbReference type="InterPro" id="IPR019368">
    <property type="entry name" value="Ribosomal_mS29"/>
</dbReference>
<dbReference type="AlphaFoldDB" id="A0A183IRX3"/>
<evidence type="ECO:0000256" key="5">
    <source>
        <dbReference type="ARBA" id="ARBA00023128"/>
    </source>
</evidence>
<dbReference type="PRINTS" id="PR01716">
    <property type="entry name" value="DEATHASSOCP3"/>
</dbReference>
<evidence type="ECO:0000256" key="7">
    <source>
        <dbReference type="ARBA" id="ARBA00035140"/>
    </source>
</evidence>
<dbReference type="GO" id="GO:0006915">
    <property type="term" value="P:apoptotic process"/>
    <property type="evidence" value="ECO:0007669"/>
    <property type="project" value="InterPro"/>
</dbReference>
<reference evidence="8 9" key="2">
    <citation type="submission" date="2018-11" db="EMBL/GenBank/DDBJ databases">
        <authorList>
            <consortium name="Pathogen Informatics"/>
        </authorList>
    </citation>
    <scope>NUCLEOTIDE SEQUENCE [LARGE SCALE GENOMIC DNA]</scope>
</reference>
<evidence type="ECO:0000313" key="8">
    <source>
        <dbReference type="EMBL" id="VDP09862.1"/>
    </source>
</evidence>
<keyword evidence="5" id="KW-0496">Mitochondrion</keyword>
<evidence type="ECO:0000256" key="3">
    <source>
        <dbReference type="ARBA" id="ARBA00022946"/>
    </source>
</evidence>